<dbReference type="EnsemblMetazoa" id="AMIN014327-RA">
    <property type="protein sequence ID" value="AMIN014327-PA"/>
    <property type="gene ID" value="AMIN014327"/>
</dbReference>
<dbReference type="AlphaFoldDB" id="A0A182WNQ0"/>
<dbReference type="Proteomes" id="UP000075920">
    <property type="component" value="Unassembled WGS sequence"/>
</dbReference>
<name>A0A182WNQ0_9DIPT</name>
<organism evidence="1 2">
    <name type="scientific">Anopheles minimus</name>
    <dbReference type="NCBI Taxonomy" id="112268"/>
    <lineage>
        <taxon>Eukaryota</taxon>
        <taxon>Metazoa</taxon>
        <taxon>Ecdysozoa</taxon>
        <taxon>Arthropoda</taxon>
        <taxon>Hexapoda</taxon>
        <taxon>Insecta</taxon>
        <taxon>Pterygota</taxon>
        <taxon>Neoptera</taxon>
        <taxon>Endopterygota</taxon>
        <taxon>Diptera</taxon>
        <taxon>Nematocera</taxon>
        <taxon>Culicoidea</taxon>
        <taxon>Culicidae</taxon>
        <taxon>Anophelinae</taxon>
        <taxon>Anopheles</taxon>
    </lineage>
</organism>
<proteinExistence type="predicted"/>
<evidence type="ECO:0000313" key="1">
    <source>
        <dbReference type="EnsemblMetazoa" id="AMIN014327-PA"/>
    </source>
</evidence>
<protein>
    <submittedName>
        <fullName evidence="1">Uncharacterized protein</fullName>
    </submittedName>
</protein>
<accession>A0A182WNQ0</accession>
<reference evidence="1" key="2">
    <citation type="submission" date="2020-05" db="UniProtKB">
        <authorList>
            <consortium name="EnsemblMetazoa"/>
        </authorList>
    </citation>
    <scope>IDENTIFICATION</scope>
    <source>
        <strain evidence="1">MINIMUS1</strain>
    </source>
</reference>
<evidence type="ECO:0000313" key="2">
    <source>
        <dbReference type="Proteomes" id="UP000075920"/>
    </source>
</evidence>
<reference evidence="2" key="1">
    <citation type="submission" date="2013-03" db="EMBL/GenBank/DDBJ databases">
        <title>The Genome Sequence of Anopheles minimus MINIMUS1.</title>
        <authorList>
            <consortium name="The Broad Institute Genomics Platform"/>
            <person name="Neafsey D.E."/>
            <person name="Walton C."/>
            <person name="Walker B."/>
            <person name="Young S.K."/>
            <person name="Zeng Q."/>
            <person name="Gargeya S."/>
            <person name="Fitzgerald M."/>
            <person name="Haas B."/>
            <person name="Abouelleil A."/>
            <person name="Allen A.W."/>
            <person name="Alvarado L."/>
            <person name="Arachchi H.M."/>
            <person name="Berlin A.M."/>
            <person name="Chapman S.B."/>
            <person name="Gainer-Dewar J."/>
            <person name="Goldberg J."/>
            <person name="Griggs A."/>
            <person name="Gujja S."/>
            <person name="Hansen M."/>
            <person name="Howarth C."/>
            <person name="Imamovic A."/>
            <person name="Ireland A."/>
            <person name="Larimer J."/>
            <person name="McCowan C."/>
            <person name="Murphy C."/>
            <person name="Pearson M."/>
            <person name="Poon T.W."/>
            <person name="Priest M."/>
            <person name="Roberts A."/>
            <person name="Saif S."/>
            <person name="Shea T."/>
            <person name="Sisk P."/>
            <person name="Sykes S."/>
            <person name="Wortman J."/>
            <person name="Nusbaum C."/>
            <person name="Birren B."/>
        </authorList>
    </citation>
    <scope>NUCLEOTIDE SEQUENCE [LARGE SCALE GENOMIC DNA]</scope>
    <source>
        <strain evidence="2">MINIMUS1</strain>
    </source>
</reference>
<dbReference type="VEuPathDB" id="VectorBase:AMIN014327"/>
<keyword evidence="2" id="KW-1185">Reference proteome</keyword>
<sequence>FLVVKQAGWHVSVRVGWSGVPVFRLPKRQLGGFVEASSRTCSVCVCMCECAVSRATDACGKDRRLENSSSVCDGSTIIHTKWLPFVKHIR</sequence>